<feature type="DNA-binding region" description="Homeobox" evidence="2">
    <location>
        <begin position="179"/>
        <end position="315"/>
    </location>
</feature>
<dbReference type="InterPro" id="IPR050649">
    <property type="entry name" value="Paired_Homeobox_TFs"/>
</dbReference>
<feature type="compositionally biased region" description="Low complexity" evidence="4">
    <location>
        <begin position="406"/>
        <end position="418"/>
    </location>
</feature>
<comment type="subcellular location">
    <subcellularLocation>
        <location evidence="1 2 3">Nucleus</location>
    </subcellularLocation>
</comment>
<keyword evidence="2 3" id="KW-0539">Nucleus</keyword>
<feature type="region of interest" description="Disordered" evidence="4">
    <location>
        <begin position="140"/>
        <end position="180"/>
    </location>
</feature>
<keyword evidence="7" id="KW-1185">Reference proteome</keyword>
<dbReference type="GO" id="GO:0000977">
    <property type="term" value="F:RNA polymerase II transcription regulatory region sequence-specific DNA binding"/>
    <property type="evidence" value="ECO:0007669"/>
    <property type="project" value="TreeGrafter"/>
</dbReference>
<evidence type="ECO:0000256" key="4">
    <source>
        <dbReference type="SAM" id="MobiDB-lite"/>
    </source>
</evidence>
<evidence type="ECO:0000313" key="8">
    <source>
        <dbReference type="WBParaSite" id="EVEC_0001259501-mRNA-1"/>
    </source>
</evidence>
<dbReference type="OrthoDB" id="6159439at2759"/>
<proteinExistence type="predicted"/>
<name>A0A0N4VNM7_ENTVE</name>
<reference evidence="6 7" key="2">
    <citation type="submission" date="2018-10" db="EMBL/GenBank/DDBJ databases">
        <authorList>
            <consortium name="Pathogen Informatics"/>
        </authorList>
    </citation>
    <scope>NUCLEOTIDE SEQUENCE [LARGE SCALE GENOMIC DNA]</scope>
</reference>
<dbReference type="EMBL" id="UXUI01012665">
    <property type="protein sequence ID" value="VDD97021.1"/>
    <property type="molecule type" value="Genomic_DNA"/>
</dbReference>
<dbReference type="PROSITE" id="PS50071">
    <property type="entry name" value="HOMEOBOX_2"/>
    <property type="match status" value="1"/>
</dbReference>
<dbReference type="CDD" id="cd00086">
    <property type="entry name" value="homeodomain"/>
    <property type="match status" value="1"/>
</dbReference>
<dbReference type="InterPro" id="IPR001356">
    <property type="entry name" value="HD"/>
</dbReference>
<dbReference type="STRING" id="51028.A0A0N4VNM7"/>
<reference evidence="8" key="1">
    <citation type="submission" date="2017-02" db="UniProtKB">
        <authorList>
            <consortium name="WormBaseParasite"/>
        </authorList>
    </citation>
    <scope>IDENTIFICATION</scope>
</reference>
<keyword evidence="2 3" id="KW-0238">DNA-binding</keyword>
<dbReference type="SUPFAM" id="SSF46689">
    <property type="entry name" value="Homeodomain-like"/>
    <property type="match status" value="2"/>
</dbReference>
<sequence length="565" mass="61076">MPEKISRTESPEVETKVECPPSIPAATFPFYFDQSMKMTQLFLEQQKMLHERQTMAATSSGQNGNSFFFFSSYSFYHRFSTASLATTPSEPSSVLNSPFAIASLTSKKDTVKKECDASKENQEISSDSFVANASKVTQPLRLSVHDPTPSVSDAQDLSTLNDHHSPSSGSPDENGKRKQRRYRTTFTAYQLDELEKVFATTHYPDVFVRIELWEEDDEGGGDGGREDAVIRRPLNQPTEELAQRVVLTEARVQVIFPVSFFYALLLLHDNISLVLHGVFAVIYYTPLLGVLYTMNHLTPLQVWFQNRRAKWRKQERSNAGHPYASHNHHLPRATNPLTHPNPYVLLAAAAAQQSAENGDAAAIMAAMSAQQQALAESMLNPAAAALINPTLIGAAAANSAITLRPSSAQQNSSCNSSSSGGGSSSGNGLETASARPASSSSATSPNTSNNNVSSSDSKSADSNAAALSLSATFSPFVTPITTTAAAAAAGDASLMFFQQQIALMQQMQRMAAMDNLAKYPGIWPGTTQNSGTTNWSDPQMLSAFLASNQLTQTTSTSTQENSLKK</sequence>
<feature type="region of interest" description="Disordered" evidence="4">
    <location>
        <begin position="406"/>
        <end position="459"/>
    </location>
</feature>
<dbReference type="WBParaSite" id="EVEC_0001259501-mRNA-1">
    <property type="protein sequence ID" value="EVEC_0001259501-mRNA-1"/>
    <property type="gene ID" value="EVEC_0001259501"/>
</dbReference>
<evidence type="ECO:0000256" key="3">
    <source>
        <dbReference type="RuleBase" id="RU000682"/>
    </source>
</evidence>
<evidence type="ECO:0000259" key="5">
    <source>
        <dbReference type="PROSITE" id="PS50071"/>
    </source>
</evidence>
<feature type="domain" description="Homeobox" evidence="5">
    <location>
        <begin position="177"/>
        <end position="314"/>
    </location>
</feature>
<gene>
    <name evidence="6" type="ORF">EVEC_LOCUS11772</name>
</gene>
<organism evidence="8">
    <name type="scientific">Enterobius vermicularis</name>
    <name type="common">Human pinworm</name>
    <dbReference type="NCBI Taxonomy" id="51028"/>
    <lineage>
        <taxon>Eukaryota</taxon>
        <taxon>Metazoa</taxon>
        <taxon>Ecdysozoa</taxon>
        <taxon>Nematoda</taxon>
        <taxon>Chromadorea</taxon>
        <taxon>Rhabditida</taxon>
        <taxon>Spirurina</taxon>
        <taxon>Oxyuridomorpha</taxon>
        <taxon>Oxyuroidea</taxon>
        <taxon>Oxyuridae</taxon>
        <taxon>Enterobius</taxon>
    </lineage>
</organism>
<feature type="compositionally biased region" description="Polar residues" evidence="4">
    <location>
        <begin position="149"/>
        <end position="171"/>
    </location>
</feature>
<feature type="compositionally biased region" description="Low complexity" evidence="4">
    <location>
        <begin position="426"/>
        <end position="459"/>
    </location>
</feature>
<accession>A0A0N4VNM7</accession>
<keyword evidence="2 3" id="KW-0371">Homeobox</keyword>
<dbReference type="Proteomes" id="UP000274131">
    <property type="component" value="Unassembled WGS sequence"/>
</dbReference>
<evidence type="ECO:0000313" key="6">
    <source>
        <dbReference type="EMBL" id="VDD97021.1"/>
    </source>
</evidence>
<protein>
    <submittedName>
        <fullName evidence="8">Homeobox domain-containing protein</fullName>
    </submittedName>
</protein>
<dbReference type="GO" id="GO:0000981">
    <property type="term" value="F:DNA-binding transcription factor activity, RNA polymerase II-specific"/>
    <property type="evidence" value="ECO:0007669"/>
    <property type="project" value="TreeGrafter"/>
</dbReference>
<dbReference type="PANTHER" id="PTHR24329:SF543">
    <property type="entry name" value="FI01017P-RELATED"/>
    <property type="match status" value="1"/>
</dbReference>
<dbReference type="InterPro" id="IPR009057">
    <property type="entry name" value="Homeodomain-like_sf"/>
</dbReference>
<dbReference type="Pfam" id="PF00046">
    <property type="entry name" value="Homeodomain"/>
    <property type="match status" value="1"/>
</dbReference>
<evidence type="ECO:0000256" key="2">
    <source>
        <dbReference type="PROSITE-ProRule" id="PRU00108"/>
    </source>
</evidence>
<dbReference type="AlphaFoldDB" id="A0A0N4VNM7"/>
<dbReference type="Gene3D" id="1.10.10.60">
    <property type="entry name" value="Homeodomain-like"/>
    <property type="match status" value="2"/>
</dbReference>
<dbReference type="GO" id="GO:0005634">
    <property type="term" value="C:nucleus"/>
    <property type="evidence" value="ECO:0007669"/>
    <property type="project" value="UniProtKB-SubCell"/>
</dbReference>
<dbReference type="PANTHER" id="PTHR24329">
    <property type="entry name" value="HOMEOBOX PROTEIN ARISTALESS"/>
    <property type="match status" value="1"/>
</dbReference>
<evidence type="ECO:0000313" key="7">
    <source>
        <dbReference type="Proteomes" id="UP000274131"/>
    </source>
</evidence>
<evidence type="ECO:0000256" key="1">
    <source>
        <dbReference type="ARBA" id="ARBA00004123"/>
    </source>
</evidence>
<dbReference type="SMART" id="SM00389">
    <property type="entry name" value="HOX"/>
    <property type="match status" value="1"/>
</dbReference>